<evidence type="ECO:0000313" key="1">
    <source>
        <dbReference type="Proteomes" id="UP000694920"/>
    </source>
</evidence>
<keyword evidence="1" id="KW-1185">Reference proteome</keyword>
<dbReference type="Proteomes" id="UP000694920">
    <property type="component" value="Unplaced"/>
</dbReference>
<dbReference type="RefSeq" id="XP_015593388.1">
    <property type="nucleotide sequence ID" value="XM_015737902.2"/>
</dbReference>
<organism evidence="1 2">
    <name type="scientific">Cephus cinctus</name>
    <name type="common">Wheat stem sawfly</name>
    <dbReference type="NCBI Taxonomy" id="211228"/>
    <lineage>
        <taxon>Eukaryota</taxon>
        <taxon>Metazoa</taxon>
        <taxon>Ecdysozoa</taxon>
        <taxon>Arthropoda</taxon>
        <taxon>Hexapoda</taxon>
        <taxon>Insecta</taxon>
        <taxon>Pterygota</taxon>
        <taxon>Neoptera</taxon>
        <taxon>Endopterygota</taxon>
        <taxon>Hymenoptera</taxon>
        <taxon>Cephoidea</taxon>
        <taxon>Cephidae</taxon>
        <taxon>Cephus</taxon>
    </lineage>
</organism>
<dbReference type="KEGG" id="ccin:107266896"/>
<name>A0AAJ7BSQ2_CEPCN</name>
<reference evidence="2" key="1">
    <citation type="submission" date="2025-08" db="UniProtKB">
        <authorList>
            <consortium name="RefSeq"/>
        </authorList>
    </citation>
    <scope>IDENTIFICATION</scope>
</reference>
<accession>A0AAJ7BSQ2</accession>
<gene>
    <name evidence="2" type="primary">LOC107266896</name>
</gene>
<evidence type="ECO:0000313" key="2">
    <source>
        <dbReference type="RefSeq" id="XP_015593388.1"/>
    </source>
</evidence>
<dbReference type="AlphaFoldDB" id="A0AAJ7BSQ2"/>
<dbReference type="GeneID" id="107266896"/>
<protein>
    <submittedName>
        <fullName evidence="2">Uncharacterized protein LOC107266896</fullName>
    </submittedName>
</protein>
<sequence>MSDEYSRAISFANSYFALVDGLATGLEDHLADDVILDWFGETIKGRANVTAFMKAHKFDSRHMFTNITPTASIGYRKKRQCNRDSTGSSDKIGCITECVIKNELNFDKLRISDKDRAINVNEESTYDLDENDLSALFKLEITSTNIDEIEDNISKIRREECAGTLVKQECGQGDGPGLVEQSSVKYLEANGEIEFSKKFIKKNSFHTWARPCRLQIAYSVMPEKSSGKFVEAEPKVHEVESYDDKKSRLPSLEEINEIGSRLVPNLNSFGGYLRHVDFTEERQHFLKTLADEFIRQSSGVNPFTPQYVGNRLVFDKIGTSADGQKNFVFNYLIHLLIYEGSNRCRLNLSHEFEKRV</sequence>
<proteinExistence type="predicted"/>